<proteinExistence type="predicted"/>
<protein>
    <submittedName>
        <fullName evidence="2">Uncharacterized protein</fullName>
    </submittedName>
</protein>
<dbReference type="AlphaFoldDB" id="A0A836CPP3"/>
<dbReference type="Proteomes" id="UP000664859">
    <property type="component" value="Unassembled WGS sequence"/>
</dbReference>
<evidence type="ECO:0000313" key="2">
    <source>
        <dbReference type="EMBL" id="KAG5193029.1"/>
    </source>
</evidence>
<keyword evidence="3" id="KW-1185">Reference proteome</keyword>
<keyword evidence="1" id="KW-0732">Signal</keyword>
<accession>A0A836CPP3</accession>
<evidence type="ECO:0000256" key="1">
    <source>
        <dbReference type="SAM" id="SignalP"/>
    </source>
</evidence>
<organism evidence="2 3">
    <name type="scientific">Tribonema minus</name>
    <dbReference type="NCBI Taxonomy" id="303371"/>
    <lineage>
        <taxon>Eukaryota</taxon>
        <taxon>Sar</taxon>
        <taxon>Stramenopiles</taxon>
        <taxon>Ochrophyta</taxon>
        <taxon>PX clade</taxon>
        <taxon>Xanthophyceae</taxon>
        <taxon>Tribonematales</taxon>
        <taxon>Tribonemataceae</taxon>
        <taxon>Tribonema</taxon>
    </lineage>
</organism>
<feature type="chain" id="PRO_5032619871" evidence="1">
    <location>
        <begin position="18"/>
        <end position="197"/>
    </location>
</feature>
<name>A0A836CPP3_9STRA</name>
<gene>
    <name evidence="2" type="ORF">JKP88DRAFT_214302</name>
</gene>
<feature type="signal peptide" evidence="1">
    <location>
        <begin position="1"/>
        <end position="17"/>
    </location>
</feature>
<sequence>MLLLLLVLQLLLLLSSAAHMPSTASRRAWLQRAASGATATAATVAAPAWLQPASVSAAEAGAGGAAEPVLQVLVQLEEGKQLGGTQGAMMYVTASENEGGKPLVGAKVALDKAPLPAMLQLYPVNMLQGRSWESVPKSTLTISVQIYAGGSGPGSGTPVLAGTGISKYLASFGDIITTPQWLPAYVVLQPNGALTQQ</sequence>
<comment type="caution">
    <text evidence="2">The sequence shown here is derived from an EMBL/GenBank/DDBJ whole genome shotgun (WGS) entry which is preliminary data.</text>
</comment>
<dbReference type="EMBL" id="JAFCMP010000001">
    <property type="protein sequence ID" value="KAG5193029.1"/>
    <property type="molecule type" value="Genomic_DNA"/>
</dbReference>
<reference evidence="2" key="1">
    <citation type="submission" date="2021-02" db="EMBL/GenBank/DDBJ databases">
        <title>First Annotated Genome of the Yellow-green Alga Tribonema minus.</title>
        <authorList>
            <person name="Mahan K.M."/>
        </authorList>
    </citation>
    <scope>NUCLEOTIDE SEQUENCE</scope>
    <source>
        <strain evidence="2">UTEX B ZZ1240</strain>
    </source>
</reference>
<evidence type="ECO:0000313" key="3">
    <source>
        <dbReference type="Proteomes" id="UP000664859"/>
    </source>
</evidence>
<dbReference type="OrthoDB" id="10363060at2759"/>